<dbReference type="InterPro" id="IPR011990">
    <property type="entry name" value="TPR-like_helical_dom_sf"/>
</dbReference>
<evidence type="ECO:0000256" key="1">
    <source>
        <dbReference type="ARBA" id="ARBA00004571"/>
    </source>
</evidence>
<keyword evidence="4" id="KW-0732">Signal</keyword>
<dbReference type="GO" id="GO:0009279">
    <property type="term" value="C:cell outer membrane"/>
    <property type="evidence" value="ECO:0007669"/>
    <property type="project" value="UniProtKB-SubCell"/>
</dbReference>
<keyword evidence="6" id="KW-0998">Cell outer membrane</keyword>
<dbReference type="Pfam" id="PF24575">
    <property type="entry name" value="TPR_Slam"/>
    <property type="match status" value="1"/>
</dbReference>
<reference evidence="10" key="1">
    <citation type="submission" date="2023-10" db="EMBL/GenBank/DDBJ databases">
        <authorList>
            <consortium name="Clinical and Environmental Microbiology Branch: Whole genome sequencing antimicrobial resistance pathogens in the healthcare setting"/>
        </authorList>
    </citation>
    <scope>NUCLEOTIDE SEQUENCE</scope>
    <source>
        <strain evidence="10">2020QW-00022</strain>
    </source>
</reference>
<organism evidence="10">
    <name type="scientific">Providencia rettgeri</name>
    <dbReference type="NCBI Taxonomy" id="587"/>
    <lineage>
        <taxon>Bacteria</taxon>
        <taxon>Pseudomonadati</taxon>
        <taxon>Pseudomonadota</taxon>
        <taxon>Gammaproteobacteria</taxon>
        <taxon>Enterobacterales</taxon>
        <taxon>Morganellaceae</taxon>
        <taxon>Providencia</taxon>
    </lineage>
</organism>
<dbReference type="InterPro" id="IPR057556">
    <property type="entry name" value="TPR_Slam"/>
</dbReference>
<keyword evidence="5" id="KW-0472">Membrane</keyword>
<evidence type="ECO:0000313" key="11">
    <source>
        <dbReference type="EMBL" id="EMR4588692.1"/>
    </source>
</evidence>
<dbReference type="Gene3D" id="1.25.40.10">
    <property type="entry name" value="Tetratricopeptide repeat domain"/>
    <property type="match status" value="1"/>
</dbReference>
<comment type="subcellular location">
    <subcellularLocation>
        <location evidence="1">Cell outer membrane</location>
        <topology evidence="1">Multi-pass membrane protein</topology>
    </subcellularLocation>
</comment>
<evidence type="ECO:0000256" key="4">
    <source>
        <dbReference type="ARBA" id="ARBA00022729"/>
    </source>
</evidence>
<evidence type="ECO:0000256" key="7">
    <source>
        <dbReference type="ARBA" id="ARBA00023609"/>
    </source>
</evidence>
<keyword evidence="3" id="KW-0812">Transmembrane</keyword>
<sequence length="472" mass="54653">MLIFNKKTHFIYLSLLLLFSLPLPSVLSAQELKREVIGDLKDVSNKKYQLGINNVKYSEKNIDELGFILYDLIQKKDFDEINGIIDNYVNHKDHDKGLVKYIHSEKAMLNKQYDLAISLYNEILIHKPNMLLVELKLAQALIYVKHYESALSIYQSIKTRYKGRISIRLTEFIKSKIIDLENKNHWQGTIKLGSSYDFNLNEASNNREMYCFRSKCMNSSNQSIAGGKWHYYTSLSKRFPLVGNHSAVLSLGMVGVEPMKTVTVRKTNIYVTGGYQFDNANTTFHIQPTLEAKWHDNLYYNLSLGGKIATEYTLNHRVTLLGNIEYKNKTYPYKYSFNNGDKWVYSVTGTYLINPRLMVFGSFYGANRKKQYDSDSYVQYGARAGFLKVTELCDLLIAIGYKQTNFKRFDAFLNVKRKDHNGYLNSQLTFDKNKILTFTPSIYFNSQVNKSTADIIYSFKQSEVGVNFTKKF</sequence>
<dbReference type="EMBL" id="ABEXCJ040000001">
    <property type="protein sequence ID" value="ELR5216505.1"/>
    <property type="molecule type" value="Genomic_DNA"/>
</dbReference>
<dbReference type="EMBL" id="ABEXCJ050000001">
    <property type="protein sequence ID" value="EMR4588692.1"/>
    <property type="molecule type" value="Genomic_DNA"/>
</dbReference>
<evidence type="ECO:0000256" key="2">
    <source>
        <dbReference type="ARBA" id="ARBA00022452"/>
    </source>
</evidence>
<dbReference type="Pfam" id="PF04575">
    <property type="entry name" value="SlipAM"/>
    <property type="match status" value="1"/>
</dbReference>
<keyword evidence="2" id="KW-1134">Transmembrane beta strand</keyword>
<evidence type="ECO:0000259" key="9">
    <source>
        <dbReference type="Pfam" id="PF24575"/>
    </source>
</evidence>
<accession>A0AAD2VN24</accession>
<name>A0AAD2VN24_PRORE</name>
<evidence type="ECO:0000256" key="6">
    <source>
        <dbReference type="ARBA" id="ARBA00023237"/>
    </source>
</evidence>
<evidence type="ECO:0000313" key="10">
    <source>
        <dbReference type="EMBL" id="ELR5216505.1"/>
    </source>
</evidence>
<evidence type="ECO:0000256" key="3">
    <source>
        <dbReference type="ARBA" id="ARBA00022692"/>
    </source>
</evidence>
<evidence type="ECO:0000256" key="5">
    <source>
        <dbReference type="ARBA" id="ARBA00023136"/>
    </source>
</evidence>
<gene>
    <name evidence="11" type="ORF">M0K77_000970</name>
    <name evidence="10" type="ORF">M0K77_RS04850</name>
</gene>
<feature type="domain" description="Surface lipoprotein assembly modifier N-terminal TPR repeats region" evidence="9">
    <location>
        <begin position="61"/>
        <end position="150"/>
    </location>
</feature>
<comment type="caution">
    <text evidence="10">The sequence shown here is derived from an EMBL/GenBank/DDBJ whole genome shotgun (WGS) entry which is preliminary data.</text>
</comment>
<dbReference type="SUPFAM" id="SSF48452">
    <property type="entry name" value="TPR-like"/>
    <property type="match status" value="1"/>
</dbReference>
<proteinExistence type="inferred from homology"/>
<evidence type="ECO:0000259" key="8">
    <source>
        <dbReference type="Pfam" id="PF04575"/>
    </source>
</evidence>
<dbReference type="AlphaFoldDB" id="A0AAD2VN24"/>
<comment type="similarity">
    <text evidence="7">Belongs to the Slam family.</text>
</comment>
<dbReference type="InterPro" id="IPR007655">
    <property type="entry name" value="Slam_C"/>
</dbReference>
<protein>
    <submittedName>
        <fullName evidence="10">DUF560 domain-containing protein</fullName>
    </submittedName>
</protein>
<feature type="domain" description="Surface lipoprotein assembly modifier C-terminal" evidence="8">
    <location>
        <begin position="186"/>
        <end position="472"/>
    </location>
</feature>